<accession>A0A1Y2E4U2</accession>
<feature type="region of interest" description="Disordered" evidence="2">
    <location>
        <begin position="215"/>
        <end position="237"/>
    </location>
</feature>
<dbReference type="GeneID" id="63776267"/>
<dbReference type="RefSeq" id="XP_040717535.1">
    <property type="nucleotide sequence ID" value="XM_040860055.1"/>
</dbReference>
<feature type="compositionally biased region" description="Low complexity" evidence="2">
    <location>
        <begin position="469"/>
        <end position="480"/>
    </location>
</feature>
<feature type="coiled-coil region" evidence="1">
    <location>
        <begin position="497"/>
        <end position="524"/>
    </location>
</feature>
<organism evidence="3 4">
    <name type="scientific">Pseudomassariella vexata</name>
    <dbReference type="NCBI Taxonomy" id="1141098"/>
    <lineage>
        <taxon>Eukaryota</taxon>
        <taxon>Fungi</taxon>
        <taxon>Dikarya</taxon>
        <taxon>Ascomycota</taxon>
        <taxon>Pezizomycotina</taxon>
        <taxon>Sordariomycetes</taxon>
        <taxon>Xylariomycetidae</taxon>
        <taxon>Amphisphaeriales</taxon>
        <taxon>Pseudomassariaceae</taxon>
        <taxon>Pseudomassariella</taxon>
    </lineage>
</organism>
<dbReference type="InParanoid" id="A0A1Y2E4U2"/>
<feature type="compositionally biased region" description="Polar residues" evidence="2">
    <location>
        <begin position="215"/>
        <end position="226"/>
    </location>
</feature>
<feature type="compositionally biased region" description="Polar residues" evidence="2">
    <location>
        <begin position="359"/>
        <end position="372"/>
    </location>
</feature>
<evidence type="ECO:0000256" key="1">
    <source>
        <dbReference type="SAM" id="Coils"/>
    </source>
</evidence>
<dbReference type="EMBL" id="MCFJ01000005">
    <property type="protein sequence ID" value="ORY66571.1"/>
    <property type="molecule type" value="Genomic_DNA"/>
</dbReference>
<sequence length="637" mass="69729">MASELAGFVLDDGHHHMIRKFLLHNRYSRSQSSEQRYQVHLRVLLEATVFFAAFWLRPNFWTLLESIVDFPKVENPVYTIEDVVEKFSEGRRDYLRKKHGFDSPGNQMAADIEHARLALLDQRPNKALPTTPHALLADKFIRSKLFPGEVPVGRTWQELMHSWPLKLSEVLNAEKARLTVSADKAASANANTAPSADAIFVSSGNPAITSFGNSTNAPSIDGNNHSVKLENPSRGARTNTPYAMANKALYGNFNYVNAKNSAPPNNGIIGPYENVSNAPGMDGTNGGPNNAASDLFGGTTNYHTINTTQGNMLNHLRGNASNVRHGNRTYGGYHRTYSMPPNPNGNMASFYAFGAAHGQGTSAPHGNANNAPSRGGMDAPSSSEIHSSSGNGRNASSSTGMDALVGNKGEDLQIMHVFNKRKAPREVQKEQPSRVKRRIVRTPEQRHNDPENASMGSNNMALVKRESSEPGSSSGNNNRETAAIPLSPDQDSTAIRLANQEATIKTLQEELRQMQETVKASTEAREASRNDAILNSIREQMNSFRLEYAPAAAPRSNTIEIALPVGSEHLEYLKCRDAKQFLGGVDDEIGKVRSVLVAKIKAQGDTDESLAKAQYLYNVVHYLEVAMEQAKKGVREL</sequence>
<keyword evidence="1" id="KW-0175">Coiled coil</keyword>
<feature type="region of interest" description="Disordered" evidence="2">
    <location>
        <begin position="359"/>
        <end position="404"/>
    </location>
</feature>
<gene>
    <name evidence="3" type="ORF">BCR38DRAFT_430661</name>
</gene>
<keyword evidence="4" id="KW-1185">Reference proteome</keyword>
<evidence type="ECO:0000313" key="4">
    <source>
        <dbReference type="Proteomes" id="UP000193689"/>
    </source>
</evidence>
<feature type="compositionally biased region" description="Basic and acidic residues" evidence="2">
    <location>
        <begin position="441"/>
        <end position="450"/>
    </location>
</feature>
<comment type="caution">
    <text evidence="3">The sequence shown here is derived from an EMBL/GenBank/DDBJ whole genome shotgun (WGS) entry which is preliminary data.</text>
</comment>
<dbReference type="Proteomes" id="UP000193689">
    <property type="component" value="Unassembled WGS sequence"/>
</dbReference>
<protein>
    <submittedName>
        <fullName evidence="3">Uncharacterized protein</fullName>
    </submittedName>
</protein>
<feature type="compositionally biased region" description="Basic and acidic residues" evidence="2">
    <location>
        <begin position="424"/>
        <end position="433"/>
    </location>
</feature>
<name>A0A1Y2E4U2_9PEZI</name>
<evidence type="ECO:0000256" key="2">
    <source>
        <dbReference type="SAM" id="MobiDB-lite"/>
    </source>
</evidence>
<reference evidence="3 4" key="1">
    <citation type="submission" date="2016-07" db="EMBL/GenBank/DDBJ databases">
        <title>Pervasive Adenine N6-methylation of Active Genes in Fungi.</title>
        <authorList>
            <consortium name="DOE Joint Genome Institute"/>
            <person name="Mondo S.J."/>
            <person name="Dannebaum R.O."/>
            <person name="Kuo R.C."/>
            <person name="Labutti K."/>
            <person name="Haridas S."/>
            <person name="Kuo A."/>
            <person name="Salamov A."/>
            <person name="Ahrendt S.R."/>
            <person name="Lipzen A."/>
            <person name="Sullivan W."/>
            <person name="Andreopoulos W.B."/>
            <person name="Clum A."/>
            <person name="Lindquist E."/>
            <person name="Daum C."/>
            <person name="Ramamoorthy G.K."/>
            <person name="Gryganskyi A."/>
            <person name="Culley D."/>
            <person name="Magnuson J.K."/>
            <person name="James T.Y."/>
            <person name="O'Malley M.A."/>
            <person name="Stajich J.E."/>
            <person name="Spatafora J.W."/>
            <person name="Visel A."/>
            <person name="Grigoriev I.V."/>
        </authorList>
    </citation>
    <scope>NUCLEOTIDE SEQUENCE [LARGE SCALE GENOMIC DNA]</scope>
    <source>
        <strain evidence="3 4">CBS 129021</strain>
    </source>
</reference>
<evidence type="ECO:0000313" key="3">
    <source>
        <dbReference type="EMBL" id="ORY66571.1"/>
    </source>
</evidence>
<feature type="region of interest" description="Disordered" evidence="2">
    <location>
        <begin position="418"/>
        <end position="490"/>
    </location>
</feature>
<feature type="compositionally biased region" description="Low complexity" evidence="2">
    <location>
        <begin position="381"/>
        <end position="398"/>
    </location>
</feature>
<proteinExistence type="predicted"/>
<dbReference type="AlphaFoldDB" id="A0A1Y2E4U2"/>